<dbReference type="Proteomes" id="UP001341840">
    <property type="component" value="Unassembled WGS sequence"/>
</dbReference>
<feature type="region of interest" description="Disordered" evidence="1">
    <location>
        <begin position="143"/>
        <end position="164"/>
    </location>
</feature>
<evidence type="ECO:0000313" key="2">
    <source>
        <dbReference type="EMBL" id="MED6222051.1"/>
    </source>
</evidence>
<dbReference type="EMBL" id="JASCZI010272401">
    <property type="protein sequence ID" value="MED6222051.1"/>
    <property type="molecule type" value="Genomic_DNA"/>
</dbReference>
<evidence type="ECO:0000256" key="1">
    <source>
        <dbReference type="SAM" id="MobiDB-lite"/>
    </source>
</evidence>
<gene>
    <name evidence="2" type="ORF">PIB30_060726</name>
</gene>
<evidence type="ECO:0000313" key="3">
    <source>
        <dbReference type="Proteomes" id="UP001341840"/>
    </source>
</evidence>
<keyword evidence="3" id="KW-1185">Reference proteome</keyword>
<accession>A0ABU6ZJB1</accession>
<organism evidence="2 3">
    <name type="scientific">Stylosanthes scabra</name>
    <dbReference type="NCBI Taxonomy" id="79078"/>
    <lineage>
        <taxon>Eukaryota</taxon>
        <taxon>Viridiplantae</taxon>
        <taxon>Streptophyta</taxon>
        <taxon>Embryophyta</taxon>
        <taxon>Tracheophyta</taxon>
        <taxon>Spermatophyta</taxon>
        <taxon>Magnoliopsida</taxon>
        <taxon>eudicotyledons</taxon>
        <taxon>Gunneridae</taxon>
        <taxon>Pentapetalae</taxon>
        <taxon>rosids</taxon>
        <taxon>fabids</taxon>
        <taxon>Fabales</taxon>
        <taxon>Fabaceae</taxon>
        <taxon>Papilionoideae</taxon>
        <taxon>50 kb inversion clade</taxon>
        <taxon>dalbergioids sensu lato</taxon>
        <taxon>Dalbergieae</taxon>
        <taxon>Pterocarpus clade</taxon>
        <taxon>Stylosanthes</taxon>
    </lineage>
</organism>
<proteinExistence type="predicted"/>
<protein>
    <submittedName>
        <fullName evidence="2">Uncharacterized protein</fullName>
    </submittedName>
</protein>
<comment type="caution">
    <text evidence="2">The sequence shown here is derived from an EMBL/GenBank/DDBJ whole genome shotgun (WGS) entry which is preliminary data.</text>
</comment>
<name>A0ABU6ZJB1_9FABA</name>
<sequence>MEQSDYRFFFFFLLLRKCHLKGEDEEELVGSEDFDSGVSRGVIVDVSLVSSIAGGSSWQSSRFMKPQKQIALRDNDGGNDILVMNDNLLVVVMLRIYAEIKEVCNNMCATLNEMIQEEEQPDTNLDSANSINTHHNSITIRDQPILPNQIGDEEEHNPEIQAQS</sequence>
<reference evidence="2 3" key="1">
    <citation type="journal article" date="2023" name="Plants (Basel)">
        <title>Bridging the Gap: Combining Genomics and Transcriptomics Approaches to Understand Stylosanthes scabra, an Orphan Legume from the Brazilian Caatinga.</title>
        <authorList>
            <person name="Ferreira-Neto J.R.C."/>
            <person name="da Silva M.D."/>
            <person name="Binneck E."/>
            <person name="de Melo N.F."/>
            <person name="da Silva R.H."/>
            <person name="de Melo A.L.T.M."/>
            <person name="Pandolfi V."/>
            <person name="Bustamante F.O."/>
            <person name="Brasileiro-Vidal A.C."/>
            <person name="Benko-Iseppon A.M."/>
        </authorList>
    </citation>
    <scope>NUCLEOTIDE SEQUENCE [LARGE SCALE GENOMIC DNA]</scope>
    <source>
        <tissue evidence="2">Leaves</tissue>
    </source>
</reference>